<organism evidence="19 20">
    <name type="scientific">Prosthecobacter algae</name>
    <dbReference type="NCBI Taxonomy" id="1144682"/>
    <lineage>
        <taxon>Bacteria</taxon>
        <taxon>Pseudomonadati</taxon>
        <taxon>Verrucomicrobiota</taxon>
        <taxon>Verrucomicrobiia</taxon>
        <taxon>Verrucomicrobiales</taxon>
        <taxon>Verrucomicrobiaceae</taxon>
        <taxon>Prosthecobacter</taxon>
    </lineage>
</organism>
<reference evidence="20" key="1">
    <citation type="journal article" date="2019" name="Int. J. Syst. Evol. Microbiol.">
        <title>The Global Catalogue of Microorganisms (GCM) 10K type strain sequencing project: providing services to taxonomists for standard genome sequencing and annotation.</title>
        <authorList>
            <consortium name="The Broad Institute Genomics Platform"/>
            <consortium name="The Broad Institute Genome Sequencing Center for Infectious Disease"/>
            <person name="Wu L."/>
            <person name="Ma J."/>
        </authorList>
    </citation>
    <scope>NUCLEOTIDE SEQUENCE [LARGE SCALE GENOMIC DNA]</scope>
    <source>
        <strain evidence="20">JCM 18053</strain>
    </source>
</reference>
<evidence type="ECO:0000256" key="10">
    <source>
        <dbReference type="ARBA" id="ARBA00022977"/>
    </source>
</evidence>
<evidence type="ECO:0000259" key="18">
    <source>
        <dbReference type="PROSITE" id="PS50113"/>
    </source>
</evidence>
<evidence type="ECO:0000256" key="1">
    <source>
        <dbReference type="ARBA" id="ARBA00000085"/>
    </source>
</evidence>
<dbReference type="SUPFAM" id="SSF55874">
    <property type="entry name" value="ATPase domain of HSP90 chaperone/DNA topoisomerase II/histidine kinase"/>
    <property type="match status" value="1"/>
</dbReference>
<evidence type="ECO:0000256" key="15">
    <source>
        <dbReference type="SAM" id="Phobius"/>
    </source>
</evidence>
<dbReference type="InterPro" id="IPR035965">
    <property type="entry name" value="PAS-like_dom_sf"/>
</dbReference>
<evidence type="ECO:0000256" key="5">
    <source>
        <dbReference type="ARBA" id="ARBA00011738"/>
    </source>
</evidence>
<comment type="catalytic activity">
    <reaction evidence="13">
        <text>N(6)-(pyridoxal phosphate)-L-lysyl-[4-amino-5-hydroxymethyl-2-methylpyrimidine phosphate synthase] + L-histidyl-[4-amino-5-hydroxymethyl-2-methylpyrimidine phosphate synthase] + 2 Fe(3+) + 4 H2O = L-lysyl-[4-amino-5-hydroxymethyl-2-methylpyrimidine phosphate synthase] + (2S)-2-amino-5-hydroxy-4-oxopentanoyl-[4-amino-5-hydroxymethyl-2-methylpyrimidine phosphate synthase] + 4-amino-2-methyl-5-(phosphooxymethyl)pyrimidine + 3-oxopropanoate + 2 Fe(2+) + 2 H(+)</text>
        <dbReference type="Rhea" id="RHEA:65756"/>
        <dbReference type="Rhea" id="RHEA-COMP:16892"/>
        <dbReference type="Rhea" id="RHEA-COMP:16893"/>
        <dbReference type="Rhea" id="RHEA-COMP:16894"/>
        <dbReference type="Rhea" id="RHEA-COMP:16895"/>
        <dbReference type="ChEBI" id="CHEBI:15377"/>
        <dbReference type="ChEBI" id="CHEBI:15378"/>
        <dbReference type="ChEBI" id="CHEBI:29033"/>
        <dbReference type="ChEBI" id="CHEBI:29034"/>
        <dbReference type="ChEBI" id="CHEBI:29969"/>
        <dbReference type="ChEBI" id="CHEBI:29979"/>
        <dbReference type="ChEBI" id="CHEBI:33190"/>
        <dbReference type="ChEBI" id="CHEBI:58354"/>
        <dbReference type="ChEBI" id="CHEBI:143915"/>
        <dbReference type="ChEBI" id="CHEBI:157692"/>
    </reaction>
    <physiologicalReaction direction="left-to-right" evidence="13">
        <dbReference type="Rhea" id="RHEA:65757"/>
    </physiologicalReaction>
</comment>
<dbReference type="RefSeq" id="WP_345737946.1">
    <property type="nucleotide sequence ID" value="NZ_BAABIA010000008.1"/>
</dbReference>
<evidence type="ECO:0000256" key="8">
    <source>
        <dbReference type="ARBA" id="ARBA00022723"/>
    </source>
</evidence>
<keyword evidence="15" id="KW-0472">Membrane</keyword>
<feature type="chain" id="PRO_5046339076" description="histidine kinase" evidence="16">
    <location>
        <begin position="29"/>
        <end position="736"/>
    </location>
</feature>
<dbReference type="PANTHER" id="PTHR31528">
    <property type="entry name" value="4-AMINO-5-HYDROXYMETHYL-2-METHYLPYRIMIDINE PHOSPHATE SYNTHASE THI11-RELATED"/>
    <property type="match status" value="1"/>
</dbReference>
<evidence type="ECO:0000256" key="14">
    <source>
        <dbReference type="SAM" id="Coils"/>
    </source>
</evidence>
<dbReference type="InterPro" id="IPR013656">
    <property type="entry name" value="PAS_4"/>
</dbReference>
<dbReference type="InterPro" id="IPR005467">
    <property type="entry name" value="His_kinase_dom"/>
</dbReference>
<dbReference type="Pfam" id="PF08448">
    <property type="entry name" value="PAS_4"/>
    <property type="match status" value="1"/>
</dbReference>
<comment type="function">
    <text evidence="2">Responsible for the formation of the pyrimidine heterocycle in the thiamine biosynthesis pathway. Catalyzes the formation of hydroxymethylpyrimidine phosphate (HMP-P) from histidine and pyridoxal phosphate (PLP). The protein uses PLP and the active site histidine to form HMP-P, generating an inactive enzyme. The enzyme can only undergo a single turnover, which suggests it is a suicide enzyme.</text>
</comment>
<keyword evidence="7" id="KW-0808">Transferase</keyword>
<evidence type="ECO:0000256" key="3">
    <source>
        <dbReference type="ARBA" id="ARBA00004948"/>
    </source>
</evidence>
<comment type="similarity">
    <text evidence="4">Belongs to the NMT1/THI5 family.</text>
</comment>
<dbReference type="InterPro" id="IPR027939">
    <property type="entry name" value="NMT1/THI5"/>
</dbReference>
<comment type="catalytic activity">
    <reaction evidence="1">
        <text>ATP + protein L-histidine = ADP + protein N-phospho-L-histidine.</text>
        <dbReference type="EC" id="2.7.13.3"/>
    </reaction>
</comment>
<dbReference type="SUPFAM" id="SSF55785">
    <property type="entry name" value="PYP-like sensor domain (PAS domain)"/>
    <property type="match status" value="1"/>
</dbReference>
<evidence type="ECO:0000256" key="12">
    <source>
        <dbReference type="ARBA" id="ARBA00033171"/>
    </source>
</evidence>
<dbReference type="InterPro" id="IPR000014">
    <property type="entry name" value="PAS"/>
</dbReference>
<dbReference type="Pfam" id="PF02518">
    <property type="entry name" value="HATPase_c"/>
    <property type="match status" value="1"/>
</dbReference>
<evidence type="ECO:0000256" key="4">
    <source>
        <dbReference type="ARBA" id="ARBA00009406"/>
    </source>
</evidence>
<evidence type="ECO:0000256" key="13">
    <source>
        <dbReference type="ARBA" id="ARBA00048179"/>
    </source>
</evidence>
<keyword evidence="14" id="KW-0175">Coiled coil</keyword>
<evidence type="ECO:0000256" key="16">
    <source>
        <dbReference type="SAM" id="SignalP"/>
    </source>
</evidence>
<dbReference type="NCBIfam" id="TIGR00229">
    <property type="entry name" value="sensory_box"/>
    <property type="match status" value="1"/>
</dbReference>
<dbReference type="SUPFAM" id="SSF53850">
    <property type="entry name" value="Periplasmic binding protein-like II"/>
    <property type="match status" value="1"/>
</dbReference>
<keyword evidence="20" id="KW-1185">Reference proteome</keyword>
<dbReference type="InterPro" id="IPR036890">
    <property type="entry name" value="HATPase_C_sf"/>
</dbReference>
<keyword evidence="8" id="KW-0479">Metal-binding</keyword>
<evidence type="ECO:0000256" key="11">
    <source>
        <dbReference type="ARBA" id="ARBA00023004"/>
    </source>
</evidence>
<dbReference type="Pfam" id="PF09084">
    <property type="entry name" value="NMT1"/>
    <property type="match status" value="1"/>
</dbReference>
<keyword evidence="9" id="KW-0663">Pyridoxal phosphate</keyword>
<evidence type="ECO:0000256" key="2">
    <source>
        <dbReference type="ARBA" id="ARBA00003469"/>
    </source>
</evidence>
<dbReference type="InterPro" id="IPR003594">
    <property type="entry name" value="HATPase_dom"/>
</dbReference>
<dbReference type="EC" id="2.7.13.3" evidence="6"/>
<dbReference type="InterPro" id="IPR015168">
    <property type="entry name" value="SsuA/THI5"/>
</dbReference>
<evidence type="ECO:0000313" key="19">
    <source>
        <dbReference type="EMBL" id="GAA5145701.1"/>
    </source>
</evidence>
<feature type="coiled-coil region" evidence="14">
    <location>
        <begin position="348"/>
        <end position="375"/>
    </location>
</feature>
<keyword evidence="15" id="KW-1133">Transmembrane helix</keyword>
<evidence type="ECO:0000256" key="9">
    <source>
        <dbReference type="ARBA" id="ARBA00022898"/>
    </source>
</evidence>
<feature type="signal peptide" evidence="16">
    <location>
        <begin position="1"/>
        <end position="28"/>
    </location>
</feature>
<gene>
    <name evidence="19" type="ORF">GCM10023213_37670</name>
</gene>
<dbReference type="Gene3D" id="3.40.190.10">
    <property type="entry name" value="Periplasmic binding protein-like II"/>
    <property type="match status" value="2"/>
</dbReference>
<feature type="transmembrane region" description="Helical" evidence="15">
    <location>
        <begin position="326"/>
        <end position="349"/>
    </location>
</feature>
<protein>
    <recommendedName>
        <fullName evidence="6">histidine kinase</fullName>
        <ecNumber evidence="6">2.7.13.3</ecNumber>
    </recommendedName>
    <alternativeName>
        <fullName evidence="12">Thiamine pyrimidine synthase</fullName>
    </alternativeName>
</protein>
<evidence type="ECO:0000259" key="17">
    <source>
        <dbReference type="PROSITE" id="PS50109"/>
    </source>
</evidence>
<dbReference type="InterPro" id="IPR004358">
    <property type="entry name" value="Sig_transdc_His_kin-like_C"/>
</dbReference>
<evidence type="ECO:0000256" key="6">
    <source>
        <dbReference type="ARBA" id="ARBA00012438"/>
    </source>
</evidence>
<name>A0ABP9PFA4_9BACT</name>
<accession>A0ABP9PFA4</accession>
<dbReference type="PROSITE" id="PS50113">
    <property type="entry name" value="PAC"/>
    <property type="match status" value="1"/>
</dbReference>
<keyword evidence="11" id="KW-0408">Iron</keyword>
<dbReference type="Gene3D" id="1.10.287.130">
    <property type="match status" value="1"/>
</dbReference>
<keyword evidence="15" id="KW-0812">Transmembrane</keyword>
<proteinExistence type="inferred from homology"/>
<dbReference type="SMART" id="SM00387">
    <property type="entry name" value="HATPase_c"/>
    <property type="match status" value="1"/>
</dbReference>
<comment type="subunit">
    <text evidence="5">Homodimer.</text>
</comment>
<keyword evidence="10" id="KW-0784">Thiamine biosynthesis</keyword>
<evidence type="ECO:0000256" key="7">
    <source>
        <dbReference type="ARBA" id="ARBA00022679"/>
    </source>
</evidence>
<dbReference type="PANTHER" id="PTHR31528:SF1">
    <property type="entry name" value="4-AMINO-5-HYDROXYMETHYL-2-METHYLPYRIMIDINE PHOSPHATE SYNTHASE THI11-RELATED"/>
    <property type="match status" value="1"/>
</dbReference>
<keyword evidence="16" id="KW-0732">Signal</keyword>
<comment type="pathway">
    <text evidence="3">Cofactor biosynthesis; thiamine diphosphate biosynthesis.</text>
</comment>
<dbReference type="InterPro" id="IPR000700">
    <property type="entry name" value="PAS-assoc_C"/>
</dbReference>
<dbReference type="Gene3D" id="3.30.565.10">
    <property type="entry name" value="Histidine kinase-like ATPase, C-terminal domain"/>
    <property type="match status" value="1"/>
</dbReference>
<dbReference type="Proteomes" id="UP001499852">
    <property type="component" value="Unassembled WGS sequence"/>
</dbReference>
<dbReference type="EMBL" id="BAABIA010000008">
    <property type="protein sequence ID" value="GAA5145701.1"/>
    <property type="molecule type" value="Genomic_DNA"/>
</dbReference>
<comment type="caution">
    <text evidence="19">The sequence shown here is derived from an EMBL/GenBank/DDBJ whole genome shotgun (WGS) entry which is preliminary data.</text>
</comment>
<dbReference type="Gene3D" id="3.30.450.20">
    <property type="entry name" value="PAS domain"/>
    <property type="match status" value="1"/>
</dbReference>
<feature type="domain" description="Histidine kinase" evidence="17">
    <location>
        <begin position="512"/>
        <end position="735"/>
    </location>
</feature>
<dbReference type="PROSITE" id="PS50109">
    <property type="entry name" value="HIS_KIN"/>
    <property type="match status" value="1"/>
</dbReference>
<sequence length="736" mass="81551">MLHPPNLRGALQPVLLACLFLLSLAAHAQEKITVQLKWKHAFQFAGHYAALEKGFYKEAGLDVTLKEGGPETHFADELTSGNCQYAVALSSMVIHRNEGSPVVALAAILQHSPEVLLVPGASGINTPHQMAGKTVAVSPEDTPALLAMFKNEGLAADAVKTIPYEFSPEKMLSGVIAGMGAYTINEPFLLRERGIPFRLLQPRDYGVDFYGDCLYTTEAEIRQHPARVRAFLDATLKGWQYAMSHREEIIDLLKSRYQCPISREGLHYEADEMARLMFSELIDIGHMNEGRWRHIGDTYVRLGMLPEGYSLDGFLYERDPKKDLSWLWWTLGGTMGSTFLLAALVLGLIRVNNRITNAERQAREAQAMLQTVINTIPVGVVWKDRQSRILGCNQVFADYAGFGSPQNARGLTSDRLPWQDAPETNDLSDDEVMDQGRSVLLSDKTFRTAGGNLRSFYQSKVPLRNDQGEIIGLLSVIEDITSLKMAESHQSRLKDRLIQSQKYESLHRLANGVCHHSNNILQALTSYAELARMQSPAGQTRDFMDGVLRESQRVAALNRVLLTCTGHGMHQFEDTSLRHFMEESLPTLKCCLPSSHLLEWQHQGPDVSIHADGESLRHLLINLLTNASEAAEGASTVHLRTGTVDCDVAYLQENHVDPAPPPGEYLYLDIADRGQGMSQEILGMVFDPFFSTKFTGRGLGMAAVLGIVKSHLGTIKIQSSPGEGTTVRVLLPVLKK</sequence>
<dbReference type="PRINTS" id="PR00344">
    <property type="entry name" value="BCTRLSENSOR"/>
</dbReference>
<evidence type="ECO:0000313" key="20">
    <source>
        <dbReference type="Proteomes" id="UP001499852"/>
    </source>
</evidence>
<feature type="domain" description="PAC" evidence="18">
    <location>
        <begin position="440"/>
        <end position="492"/>
    </location>
</feature>